<reference evidence="5 6" key="1">
    <citation type="submission" date="2019-03" db="EMBL/GenBank/DDBJ databases">
        <title>Complete genome sequence of Ferrigenium kumadai strain An22, a microaerophilic iron-oxidizing bacterium isolated from a paddy field soil.</title>
        <authorList>
            <person name="Watanabe T."/>
            <person name="Asakawa S."/>
        </authorList>
    </citation>
    <scope>NUCLEOTIDE SEQUENCE [LARGE SCALE GENOMIC DNA]</scope>
    <source>
        <strain evidence="5 6">An22</strain>
    </source>
</reference>
<dbReference type="CDD" id="cd02526">
    <property type="entry name" value="GT2_RfbF_like"/>
    <property type="match status" value="1"/>
</dbReference>
<dbReference type="GO" id="GO:0016757">
    <property type="term" value="F:glycosyltransferase activity"/>
    <property type="evidence" value="ECO:0007669"/>
    <property type="project" value="UniProtKB-KW"/>
</dbReference>
<evidence type="ECO:0000259" key="4">
    <source>
        <dbReference type="Pfam" id="PF00535"/>
    </source>
</evidence>
<keyword evidence="6" id="KW-1185">Reference proteome</keyword>
<name>A0AAN1SZN8_9PROT</name>
<evidence type="ECO:0000313" key="6">
    <source>
        <dbReference type="Proteomes" id="UP001319121"/>
    </source>
</evidence>
<dbReference type="Proteomes" id="UP001319121">
    <property type="component" value="Chromosome"/>
</dbReference>
<dbReference type="KEGG" id="fku:FGKAn22_17250"/>
<evidence type="ECO:0000256" key="2">
    <source>
        <dbReference type="ARBA" id="ARBA00022676"/>
    </source>
</evidence>
<accession>A0AAN1SZN8</accession>
<organism evidence="5 6">
    <name type="scientific">Ferrigenium kumadai</name>
    <dbReference type="NCBI Taxonomy" id="1682490"/>
    <lineage>
        <taxon>Bacteria</taxon>
        <taxon>Pseudomonadati</taxon>
        <taxon>Pseudomonadota</taxon>
        <taxon>Betaproteobacteria</taxon>
        <taxon>Nitrosomonadales</taxon>
        <taxon>Gallionellaceae</taxon>
        <taxon>Ferrigenium</taxon>
    </lineage>
</organism>
<dbReference type="InterPro" id="IPR029044">
    <property type="entry name" value="Nucleotide-diphossugar_trans"/>
</dbReference>
<dbReference type="AlphaFoldDB" id="A0AAN1SZN8"/>
<dbReference type="RefSeq" id="WP_212785289.1">
    <property type="nucleotide sequence ID" value="NZ_AP019536.1"/>
</dbReference>
<dbReference type="Gene3D" id="3.90.550.10">
    <property type="entry name" value="Spore Coat Polysaccharide Biosynthesis Protein SpsA, Chain A"/>
    <property type="match status" value="1"/>
</dbReference>
<proteinExistence type="inferred from homology"/>
<dbReference type="PANTHER" id="PTHR43179:SF12">
    <property type="entry name" value="GALACTOFURANOSYLTRANSFERASE GLFT2"/>
    <property type="match status" value="1"/>
</dbReference>
<protein>
    <submittedName>
        <fullName evidence="5">dTDP-rhamnosyl transferase RfbF</fullName>
    </submittedName>
</protein>
<evidence type="ECO:0000313" key="5">
    <source>
        <dbReference type="EMBL" id="BBJ00033.1"/>
    </source>
</evidence>
<gene>
    <name evidence="5" type="primary">rfbF</name>
    <name evidence="5" type="ORF">FGKAn22_17250</name>
</gene>
<sequence>MSDSGNTNRRISHACVIVTLNPDAAQFHRVLDASLAQSPAVIVVDNGSSPQFVAGLHDHAANSSNLHVLPLGRNLGIAAALNLGIAEAKSLDAEFVLLLDHDSIAEAGLLEGLLLAMKEKQHSGEKIAAIGAKIFDPRSGEELGFYRMHNGHWDKIKCGVSTHGLLPCDYLNSSGSFIPISAFEDIGPFNEQFFVDHVDTEWFMRAQSLGYACYGFCGGALEHYMGDAVIRYWLFGWRHMPRRSPPRHYYIVRNSLWLYRYKHVPFAWKLNNFLKILFTFFYFSLFDVQRTGQFKSILKGLVDGIKGERRPT</sequence>
<dbReference type="EMBL" id="AP019536">
    <property type="protein sequence ID" value="BBJ00033.1"/>
    <property type="molecule type" value="Genomic_DNA"/>
</dbReference>
<comment type="similarity">
    <text evidence="1">Belongs to the glycosyltransferase 2 family.</text>
</comment>
<dbReference type="Pfam" id="PF00535">
    <property type="entry name" value="Glycos_transf_2"/>
    <property type="match status" value="1"/>
</dbReference>
<feature type="domain" description="Glycosyltransferase 2-like" evidence="4">
    <location>
        <begin position="16"/>
        <end position="123"/>
    </location>
</feature>
<evidence type="ECO:0000256" key="3">
    <source>
        <dbReference type="ARBA" id="ARBA00022679"/>
    </source>
</evidence>
<evidence type="ECO:0000256" key="1">
    <source>
        <dbReference type="ARBA" id="ARBA00006739"/>
    </source>
</evidence>
<dbReference type="InterPro" id="IPR001173">
    <property type="entry name" value="Glyco_trans_2-like"/>
</dbReference>
<keyword evidence="3 5" id="KW-0808">Transferase</keyword>
<dbReference type="PANTHER" id="PTHR43179">
    <property type="entry name" value="RHAMNOSYLTRANSFERASE WBBL"/>
    <property type="match status" value="1"/>
</dbReference>
<dbReference type="SUPFAM" id="SSF53448">
    <property type="entry name" value="Nucleotide-diphospho-sugar transferases"/>
    <property type="match status" value="1"/>
</dbReference>
<keyword evidence="2" id="KW-0328">Glycosyltransferase</keyword>